<evidence type="ECO:0000313" key="6">
    <source>
        <dbReference type="Proteomes" id="UP000835052"/>
    </source>
</evidence>
<feature type="domain" description="Fibronectin type-III" evidence="4">
    <location>
        <begin position="450"/>
        <end position="556"/>
    </location>
</feature>
<comment type="caution">
    <text evidence="5">The sequence shown here is derived from an EMBL/GenBank/DDBJ whole genome shotgun (WGS) entry which is preliminary data.</text>
</comment>
<accession>A0A8S1H7C7</accession>
<dbReference type="Pfam" id="PF19433">
    <property type="entry name" value="NDNF_C"/>
    <property type="match status" value="1"/>
</dbReference>
<dbReference type="EMBL" id="CAJGYM010000020">
    <property type="protein sequence ID" value="CAD6191247.1"/>
    <property type="molecule type" value="Genomic_DNA"/>
</dbReference>
<keyword evidence="6" id="KW-1185">Reference proteome</keyword>
<evidence type="ECO:0000259" key="4">
    <source>
        <dbReference type="SMART" id="SM00060"/>
    </source>
</evidence>
<dbReference type="PANTHER" id="PTHR14619:SF3">
    <property type="entry name" value="PROTEIN NDNF"/>
    <property type="match status" value="1"/>
</dbReference>
<dbReference type="GO" id="GO:0005576">
    <property type="term" value="C:extracellular region"/>
    <property type="evidence" value="ECO:0007669"/>
    <property type="project" value="UniProtKB-SubCell"/>
</dbReference>
<evidence type="ECO:0000256" key="3">
    <source>
        <dbReference type="ARBA" id="ARBA00022737"/>
    </source>
</evidence>
<keyword evidence="2" id="KW-0964">Secreted</keyword>
<comment type="subcellular location">
    <subcellularLocation>
        <location evidence="1">Secreted</location>
    </subcellularLocation>
</comment>
<feature type="domain" description="Fibronectin type-III" evidence="4">
    <location>
        <begin position="177"/>
        <end position="312"/>
    </location>
</feature>
<dbReference type="OrthoDB" id="9872501at2759"/>
<protein>
    <recommendedName>
        <fullName evidence="4">Fibronectin type-III domain-containing protein</fullName>
    </recommendedName>
</protein>
<sequence>MANVLMRPSSASAAAFRTFRRRRVYLFEEQQQRLEQVAARRKKQKRLRLWGHPLPVHRIDSFVGVLIFLLTVTAYDGHPLGLSTPLQENTEFAIDVDVKQRRLQLIVTDPKSPFFLYVTPCGAPVHWQLFEPIPGLSIEEEFEALRLERGPLDESEKFRLVAGEIDSQRMTFFSHHLSKRAILVLSATSSATARVFFSPSLLRVEEQYPPLPRDTRLAYSLLGPSSDGQDSRAIITWKISPTVRNAEAGRYRTCAILSRRPPAWAACEHVDEGVEAIKCVPQTNNSVFISSLRHGKPYFITVFVRDNLRGSSSPYEVLRIETDAPVQPAVRFSRKQKPKLLLNSKLESGKLDAKKGALLNYRFALAPVNHSLPTTRTALVVVHVCDGFVRMNVFRNGRLLKQSEPFSGFRRIAITNVRNGHLRFQIVNQDQKPKTVRIWASTQSSDSPYPSLPDDTSVKASSRTCSSATLQWLRAADPHVRYCVYKRRESANFLEQLVSKAGNLCEGGIASSELVGCFSHSSSPSSASLIETTVSHLKSSSTYRFDLLATPLQRPSAQALPYRTIWSLCHDLSMILIRDLTSFIDLVTLHTRDSPLINGFSLRKLYI</sequence>
<keyword evidence="3" id="KW-0677">Repeat</keyword>
<dbReference type="InterPro" id="IPR045805">
    <property type="entry name" value="NDNF_C"/>
</dbReference>
<dbReference type="InterPro" id="IPR019326">
    <property type="entry name" value="NDNF"/>
</dbReference>
<evidence type="ECO:0000313" key="5">
    <source>
        <dbReference type="EMBL" id="CAD6191247.1"/>
    </source>
</evidence>
<evidence type="ECO:0000256" key="1">
    <source>
        <dbReference type="ARBA" id="ARBA00004613"/>
    </source>
</evidence>
<proteinExistence type="predicted"/>
<dbReference type="Proteomes" id="UP000835052">
    <property type="component" value="Unassembled WGS sequence"/>
</dbReference>
<evidence type="ECO:0000256" key="2">
    <source>
        <dbReference type="ARBA" id="ARBA00022525"/>
    </source>
</evidence>
<dbReference type="PANTHER" id="PTHR14619">
    <property type="entry name" value="NEURON-DERIVED NEUROTROPHIC FACTOR"/>
    <property type="match status" value="1"/>
</dbReference>
<reference evidence="5" key="1">
    <citation type="submission" date="2020-10" db="EMBL/GenBank/DDBJ databases">
        <authorList>
            <person name="Kikuchi T."/>
        </authorList>
    </citation>
    <scope>NUCLEOTIDE SEQUENCE</scope>
    <source>
        <strain evidence="5">NKZ352</strain>
    </source>
</reference>
<dbReference type="SMART" id="SM00060">
    <property type="entry name" value="FN3"/>
    <property type="match status" value="2"/>
</dbReference>
<dbReference type="InterPro" id="IPR056225">
    <property type="entry name" value="NDNF_N"/>
</dbReference>
<gene>
    <name evidence="5" type="ORF">CAUJ_LOCUS7166</name>
</gene>
<dbReference type="InterPro" id="IPR003961">
    <property type="entry name" value="FN3_dom"/>
</dbReference>
<name>A0A8S1H7C7_9PELO</name>
<organism evidence="5 6">
    <name type="scientific">Caenorhabditis auriculariae</name>
    <dbReference type="NCBI Taxonomy" id="2777116"/>
    <lineage>
        <taxon>Eukaryota</taxon>
        <taxon>Metazoa</taxon>
        <taxon>Ecdysozoa</taxon>
        <taxon>Nematoda</taxon>
        <taxon>Chromadorea</taxon>
        <taxon>Rhabditida</taxon>
        <taxon>Rhabditina</taxon>
        <taxon>Rhabditomorpha</taxon>
        <taxon>Rhabditoidea</taxon>
        <taxon>Rhabditidae</taxon>
        <taxon>Peloderinae</taxon>
        <taxon>Caenorhabditis</taxon>
    </lineage>
</organism>
<dbReference type="Pfam" id="PF24354">
    <property type="entry name" value="NDNF_N"/>
    <property type="match status" value="1"/>
</dbReference>
<dbReference type="AlphaFoldDB" id="A0A8S1H7C7"/>